<comment type="catalytic activity">
    <reaction evidence="1">
        <text>L-tryptophan + O2 = N-formyl-L-kynurenine</text>
        <dbReference type="Rhea" id="RHEA:24536"/>
        <dbReference type="ChEBI" id="CHEBI:15379"/>
        <dbReference type="ChEBI" id="CHEBI:57912"/>
        <dbReference type="ChEBI" id="CHEBI:58629"/>
        <dbReference type="EC" id="1.13.11.11"/>
    </reaction>
</comment>
<comment type="caution">
    <text evidence="1">Lacks conserved residue(s) required for the propagation of feature annotation.</text>
</comment>
<feature type="binding site" evidence="1">
    <location>
        <position position="108"/>
    </location>
    <ligand>
        <name>substrate</name>
    </ligand>
</feature>
<keyword evidence="1" id="KW-0223">Dioxygenase</keyword>
<dbReference type="Proteomes" id="UP001596122">
    <property type="component" value="Unassembled WGS sequence"/>
</dbReference>
<keyword evidence="1" id="KW-0349">Heme</keyword>
<protein>
    <recommendedName>
        <fullName evidence="1">Tryptophan 2,3-dioxygenase</fullName>
        <shortName evidence="1">TDO</shortName>
        <ecNumber evidence="1">1.13.11.11</ecNumber>
    </recommendedName>
    <alternativeName>
        <fullName evidence="1">Tryptamin 2,3-dioxygenase</fullName>
    </alternativeName>
    <alternativeName>
        <fullName evidence="1">Tryptophan oxygenase</fullName>
        <shortName evidence="1">TO</shortName>
        <shortName evidence="1">TRPO</shortName>
    </alternativeName>
    <alternativeName>
        <fullName evidence="1">Tryptophan pyrrolase</fullName>
    </alternativeName>
    <alternativeName>
        <fullName evidence="1">Tryptophanase</fullName>
    </alternativeName>
</protein>
<reference evidence="3" key="1">
    <citation type="journal article" date="2019" name="Int. J. Syst. Evol. Microbiol.">
        <title>The Global Catalogue of Microorganisms (GCM) 10K type strain sequencing project: providing services to taxonomists for standard genome sequencing and annotation.</title>
        <authorList>
            <consortium name="The Broad Institute Genomics Platform"/>
            <consortium name="The Broad Institute Genome Sequencing Center for Infectious Disease"/>
            <person name="Wu L."/>
            <person name="Ma J."/>
        </authorList>
    </citation>
    <scope>NUCLEOTIDE SEQUENCE [LARGE SCALE GENOMIC DNA]</scope>
    <source>
        <strain evidence="3">CCUG 43114</strain>
    </source>
</reference>
<sequence length="266" mass="29742">MSEDATSGPRPGKTYGTYLRVDELLDLQTLSSDPPEHDELLFITIHQVYELWFKQILWELDRAVVLLGQDERARASHTLGRVRTIVKVLVSQLDVLETMTPLEFASFRAHLESGSGFQSAQFREVEFALGLKDPAAVRRAEHEAARERLRRRLEAPSLWDALLAHLARTGHPVGSTAPGDVPGPATQDAVEDMLLRLYREDPGAALLCEAFTDLDEGVQEWRYRHVKMVERTIGAKPGTGGSAGAAYLRTTIRPAFPALWTVRSRF</sequence>
<dbReference type="EMBL" id="JBHSLD010000009">
    <property type="protein sequence ID" value="MFC5381164.1"/>
    <property type="molecule type" value="Genomic_DNA"/>
</dbReference>
<dbReference type="PANTHER" id="PTHR10138">
    <property type="entry name" value="TRYPTOPHAN 2,3-DIOXYGENASE"/>
    <property type="match status" value="1"/>
</dbReference>
<dbReference type="SUPFAM" id="SSF140959">
    <property type="entry name" value="Indolic compounds 2,3-dioxygenase-like"/>
    <property type="match status" value="1"/>
</dbReference>
<comment type="cofactor">
    <cofactor evidence="1">
        <name>heme</name>
        <dbReference type="ChEBI" id="CHEBI:30413"/>
    </cofactor>
    <text evidence="1">Binds 1 heme group per subunit.</text>
</comment>
<dbReference type="RefSeq" id="WP_340270570.1">
    <property type="nucleotide sequence ID" value="NZ_JBBEOG010000007.1"/>
</dbReference>
<dbReference type="EC" id="1.13.11.11" evidence="1"/>
<dbReference type="PANTHER" id="PTHR10138:SF0">
    <property type="entry name" value="TRYPTOPHAN 2,3-DIOXYGENASE"/>
    <property type="match status" value="1"/>
</dbReference>
<evidence type="ECO:0000256" key="1">
    <source>
        <dbReference type="HAMAP-Rule" id="MF_01972"/>
    </source>
</evidence>
<dbReference type="InterPro" id="IPR037217">
    <property type="entry name" value="Trp/Indoleamine_2_3_dOase-like"/>
</dbReference>
<evidence type="ECO:0000313" key="2">
    <source>
        <dbReference type="EMBL" id="MFC5381164.1"/>
    </source>
</evidence>
<comment type="similarity">
    <text evidence="1">Belongs to the tryptophan 2,3-dioxygenase family.</text>
</comment>
<comment type="subunit">
    <text evidence="1">Homotetramer.</text>
</comment>
<accession>A0ABW0GNB8</accession>
<comment type="caution">
    <text evidence="2">The sequence shown here is derived from an EMBL/GenBank/DDBJ whole genome shotgun (WGS) entry which is preliminary data.</text>
</comment>
<keyword evidence="1" id="KW-0408">Iron</keyword>
<keyword evidence="3" id="KW-1185">Reference proteome</keyword>
<dbReference type="InterPro" id="IPR004981">
    <property type="entry name" value="Trp_2_3_dOase"/>
</dbReference>
<name>A0ABW0GNB8_9MICO</name>
<comment type="function">
    <text evidence="1">Heme-dependent dioxygenase that catalyzes the oxidative cleavage of the L-tryptophan (L-Trp) pyrrole ring and converts L-tryptophan to N-formyl-L-kynurenine. Catalyzes the oxidative cleavage of the indole moiety.</text>
</comment>
<gene>
    <name evidence="1" type="primary">kynA</name>
    <name evidence="2" type="ORF">ACFPJ6_10205</name>
</gene>
<evidence type="ECO:0000313" key="3">
    <source>
        <dbReference type="Proteomes" id="UP001596122"/>
    </source>
</evidence>
<organism evidence="2 3">
    <name type="scientific">Aquipuribacter nitratireducens</name>
    <dbReference type="NCBI Taxonomy" id="650104"/>
    <lineage>
        <taxon>Bacteria</taxon>
        <taxon>Bacillati</taxon>
        <taxon>Actinomycetota</taxon>
        <taxon>Actinomycetes</taxon>
        <taxon>Micrococcales</taxon>
        <taxon>Intrasporangiaceae</taxon>
        <taxon>Aquipuribacter</taxon>
    </lineage>
</organism>
<keyword evidence="1" id="KW-0479">Metal-binding</keyword>
<comment type="pathway">
    <text evidence="1">Amino-acid degradation; L-tryptophan degradation via kynurenine pathway; L-kynurenine from L-tryptophan: step 1/2.</text>
</comment>
<feature type="binding site" description="axial binding residue" evidence="1">
    <location>
        <position position="225"/>
    </location>
    <ligand>
        <name>heme</name>
        <dbReference type="ChEBI" id="CHEBI:30413"/>
    </ligand>
    <ligandPart>
        <name>Fe</name>
        <dbReference type="ChEBI" id="CHEBI:18248"/>
    </ligandPart>
</feature>
<keyword evidence="1" id="KW-0560">Oxidoreductase</keyword>
<keyword evidence="1" id="KW-0823">Tryptophan catabolism</keyword>
<dbReference type="HAMAP" id="MF_01972">
    <property type="entry name" value="T23O"/>
    <property type="match status" value="1"/>
</dbReference>
<dbReference type="Gene3D" id="1.20.58.480">
    <property type="match status" value="1"/>
</dbReference>
<proteinExistence type="inferred from homology"/>
<dbReference type="Pfam" id="PF03301">
    <property type="entry name" value="Trp_dioxygenase"/>
    <property type="match status" value="2"/>
</dbReference>
<feature type="binding site" evidence="1">
    <location>
        <position position="239"/>
    </location>
    <ligand>
        <name>substrate</name>
    </ligand>
</feature>
<feature type="binding site" evidence="1">
    <location>
        <begin position="42"/>
        <end position="46"/>
    </location>
    <ligand>
        <name>substrate</name>
    </ligand>
</feature>